<dbReference type="Proteomes" id="UP000464865">
    <property type="component" value="Chromosome M15-11"/>
</dbReference>
<feature type="signal peptide" evidence="1">
    <location>
        <begin position="1"/>
        <end position="32"/>
    </location>
</feature>
<sequence length="105" mass="11694">MVKRYLSFPYLALFGAATFVLASLFFTSPVPAATESRSDFYSVIVSADDIGPFVMHVSPVAIASMEVDEFMPWHQAVRTAHPLAPEYAESLKTDALNFIETRMRC</sequence>
<keyword evidence="1" id="KW-0732">Signal</keyword>
<dbReference type="KEGG" id="roy:G3A56_07350"/>
<organism evidence="2 3">
    <name type="scientific">Rhizobium oryzihabitans</name>
    <dbReference type="NCBI Taxonomy" id="2267833"/>
    <lineage>
        <taxon>Bacteria</taxon>
        <taxon>Pseudomonadati</taxon>
        <taxon>Pseudomonadota</taxon>
        <taxon>Alphaproteobacteria</taxon>
        <taxon>Hyphomicrobiales</taxon>
        <taxon>Rhizobiaceae</taxon>
        <taxon>Rhizobium/Agrobacterium group</taxon>
        <taxon>Rhizobium</taxon>
    </lineage>
</organism>
<protein>
    <submittedName>
        <fullName evidence="2">Uncharacterized protein</fullName>
    </submittedName>
</protein>
<dbReference type="AlphaFoldDB" id="A0A7L5BG18"/>
<evidence type="ECO:0000256" key="1">
    <source>
        <dbReference type="SAM" id="SignalP"/>
    </source>
</evidence>
<dbReference type="EMBL" id="CP048632">
    <property type="protein sequence ID" value="QIB37830.1"/>
    <property type="molecule type" value="Genomic_DNA"/>
</dbReference>
<keyword evidence="3" id="KW-1185">Reference proteome</keyword>
<reference evidence="2 3" key="1">
    <citation type="submission" date="2020-02" db="EMBL/GenBank/DDBJ databases">
        <title>Plant-Promoting Endophytic Bacterium Rhizobium oryzihabitans sp. nov., Isolated from the Root of Rice.</title>
        <authorList>
            <person name="zhao J."/>
            <person name="Zhang G."/>
        </authorList>
    </citation>
    <scope>NUCLEOTIDE SEQUENCE [LARGE SCALE GENOMIC DNA]</scope>
    <source>
        <strain evidence="2 3">M15</strain>
    </source>
</reference>
<accession>A0A7L5BG18</accession>
<feature type="chain" id="PRO_5029543336" evidence="1">
    <location>
        <begin position="33"/>
        <end position="105"/>
    </location>
</feature>
<evidence type="ECO:0000313" key="3">
    <source>
        <dbReference type="Proteomes" id="UP000464865"/>
    </source>
</evidence>
<proteinExistence type="predicted"/>
<gene>
    <name evidence="2" type="ORF">G3A56_07350</name>
</gene>
<dbReference type="RefSeq" id="WP_003491970.1">
    <property type="nucleotide sequence ID" value="NZ_CP048632.1"/>
</dbReference>
<name>A0A7L5BG18_9HYPH</name>
<evidence type="ECO:0000313" key="2">
    <source>
        <dbReference type="EMBL" id="QIB37830.1"/>
    </source>
</evidence>